<dbReference type="STRING" id="930992.A0A0D0AXR6"/>
<reference evidence="3" key="2">
    <citation type="submission" date="2015-01" db="EMBL/GenBank/DDBJ databases">
        <title>Evolutionary Origins and Diversification of the Mycorrhizal Mutualists.</title>
        <authorList>
            <consortium name="DOE Joint Genome Institute"/>
            <consortium name="Mycorrhizal Genomics Consortium"/>
            <person name="Kohler A."/>
            <person name="Kuo A."/>
            <person name="Nagy L.G."/>
            <person name="Floudas D."/>
            <person name="Copeland A."/>
            <person name="Barry K.W."/>
            <person name="Cichocki N."/>
            <person name="Veneault-Fourrey C."/>
            <person name="LaButti K."/>
            <person name="Lindquist E.A."/>
            <person name="Lipzen A."/>
            <person name="Lundell T."/>
            <person name="Morin E."/>
            <person name="Murat C."/>
            <person name="Riley R."/>
            <person name="Ohm R."/>
            <person name="Sun H."/>
            <person name="Tunlid A."/>
            <person name="Henrissat B."/>
            <person name="Grigoriev I.V."/>
            <person name="Hibbett D.S."/>
            <person name="Martin F."/>
        </authorList>
    </citation>
    <scope>NUCLEOTIDE SEQUENCE [LARGE SCALE GENOMIC DNA]</scope>
    <source>
        <strain evidence="3">UH-Slu-Lm8-n1</strain>
    </source>
</reference>
<evidence type="ECO:0000259" key="1">
    <source>
        <dbReference type="Pfam" id="PF24764"/>
    </source>
</evidence>
<dbReference type="EMBL" id="KN835508">
    <property type="protein sequence ID" value="KIK36678.1"/>
    <property type="molecule type" value="Genomic_DNA"/>
</dbReference>
<keyword evidence="3" id="KW-1185">Reference proteome</keyword>
<dbReference type="Pfam" id="PF24764">
    <property type="entry name" value="rva_4"/>
    <property type="match status" value="1"/>
</dbReference>
<dbReference type="InterPro" id="IPR058913">
    <property type="entry name" value="Integrase_dom_put"/>
</dbReference>
<feature type="domain" description="Integrase core" evidence="1">
    <location>
        <begin position="3"/>
        <end position="62"/>
    </location>
</feature>
<dbReference type="HOGENOM" id="CLU_111205_0_0_1"/>
<proteinExistence type="predicted"/>
<accession>A0A0D0AXR6</accession>
<protein>
    <recommendedName>
        <fullName evidence="1">Integrase core domain-containing protein</fullName>
    </recommendedName>
</protein>
<organism evidence="2 3">
    <name type="scientific">Suillus luteus UH-Slu-Lm8-n1</name>
    <dbReference type="NCBI Taxonomy" id="930992"/>
    <lineage>
        <taxon>Eukaryota</taxon>
        <taxon>Fungi</taxon>
        <taxon>Dikarya</taxon>
        <taxon>Basidiomycota</taxon>
        <taxon>Agaricomycotina</taxon>
        <taxon>Agaricomycetes</taxon>
        <taxon>Agaricomycetidae</taxon>
        <taxon>Boletales</taxon>
        <taxon>Suillineae</taxon>
        <taxon>Suillaceae</taxon>
        <taxon>Suillus</taxon>
    </lineage>
</organism>
<dbReference type="OrthoDB" id="3353107at2759"/>
<sequence>MENFFSNLEVYDALNPELYSHIWLLHYLFLDVINTEALHWANTWNSHTMTLPGQRNDSPHALRFFSVISGGGRGVNAHGNVLQDFQPVADDLAPEEIKEYGINWDTFEDHQLHNHHASENPPDHLAHNPFVVHWPEQHNVVEVEEPDCPLMAQQLEYLNAYTQDFLIDTMEHRHALWVAALQVCRDIFQWV</sequence>
<reference evidence="2 3" key="1">
    <citation type="submission" date="2014-04" db="EMBL/GenBank/DDBJ databases">
        <authorList>
            <consortium name="DOE Joint Genome Institute"/>
            <person name="Kuo A."/>
            <person name="Ruytinx J."/>
            <person name="Rineau F."/>
            <person name="Colpaert J."/>
            <person name="Kohler A."/>
            <person name="Nagy L.G."/>
            <person name="Floudas D."/>
            <person name="Copeland A."/>
            <person name="Barry K.W."/>
            <person name="Cichocki N."/>
            <person name="Veneault-Fourrey C."/>
            <person name="LaButti K."/>
            <person name="Lindquist E.A."/>
            <person name="Lipzen A."/>
            <person name="Lundell T."/>
            <person name="Morin E."/>
            <person name="Murat C."/>
            <person name="Sun H."/>
            <person name="Tunlid A."/>
            <person name="Henrissat B."/>
            <person name="Grigoriev I.V."/>
            <person name="Hibbett D.S."/>
            <person name="Martin F."/>
            <person name="Nordberg H.P."/>
            <person name="Cantor M.N."/>
            <person name="Hua S.X."/>
        </authorList>
    </citation>
    <scope>NUCLEOTIDE SEQUENCE [LARGE SCALE GENOMIC DNA]</scope>
    <source>
        <strain evidence="2 3">UH-Slu-Lm8-n1</strain>
    </source>
</reference>
<dbReference type="AlphaFoldDB" id="A0A0D0AXR6"/>
<dbReference type="InParanoid" id="A0A0D0AXR6"/>
<evidence type="ECO:0000313" key="3">
    <source>
        <dbReference type="Proteomes" id="UP000054485"/>
    </source>
</evidence>
<evidence type="ECO:0000313" key="2">
    <source>
        <dbReference type="EMBL" id="KIK36678.1"/>
    </source>
</evidence>
<dbReference type="Proteomes" id="UP000054485">
    <property type="component" value="Unassembled WGS sequence"/>
</dbReference>
<name>A0A0D0AXR6_9AGAM</name>
<gene>
    <name evidence="2" type="ORF">CY34DRAFT_16228</name>
</gene>